<evidence type="ECO:0000313" key="9">
    <source>
        <dbReference type="Proteomes" id="UP001229346"/>
    </source>
</evidence>
<feature type="transmembrane region" description="Helical" evidence="6">
    <location>
        <begin position="21"/>
        <end position="45"/>
    </location>
</feature>
<dbReference type="Pfam" id="PF04138">
    <property type="entry name" value="GtrA_DPMS_TM"/>
    <property type="match status" value="1"/>
</dbReference>
<proteinExistence type="inferred from homology"/>
<evidence type="ECO:0000313" key="8">
    <source>
        <dbReference type="EMBL" id="MDQ0114400.1"/>
    </source>
</evidence>
<evidence type="ECO:0000259" key="7">
    <source>
        <dbReference type="Pfam" id="PF04138"/>
    </source>
</evidence>
<gene>
    <name evidence="8" type="ORF">J2T15_003855</name>
</gene>
<name>A0ABT9U6S9_PAEHA</name>
<comment type="subcellular location">
    <subcellularLocation>
        <location evidence="1">Membrane</location>
        <topology evidence="1">Multi-pass membrane protein</topology>
    </subcellularLocation>
</comment>
<dbReference type="PANTHER" id="PTHR38459:SF1">
    <property type="entry name" value="PROPHAGE BACTOPRENOL-LINKED GLUCOSE TRANSLOCASE HOMOLOG"/>
    <property type="match status" value="1"/>
</dbReference>
<organism evidence="8 9">
    <name type="scientific">Paenibacillus harenae</name>
    <dbReference type="NCBI Taxonomy" id="306543"/>
    <lineage>
        <taxon>Bacteria</taxon>
        <taxon>Bacillati</taxon>
        <taxon>Bacillota</taxon>
        <taxon>Bacilli</taxon>
        <taxon>Bacillales</taxon>
        <taxon>Paenibacillaceae</taxon>
        <taxon>Paenibacillus</taxon>
    </lineage>
</organism>
<evidence type="ECO:0000256" key="2">
    <source>
        <dbReference type="ARBA" id="ARBA00009399"/>
    </source>
</evidence>
<evidence type="ECO:0000256" key="4">
    <source>
        <dbReference type="ARBA" id="ARBA00022989"/>
    </source>
</evidence>
<keyword evidence="3 6" id="KW-0812">Transmembrane</keyword>
<keyword evidence="9" id="KW-1185">Reference proteome</keyword>
<dbReference type="EMBL" id="JAUSSU010000007">
    <property type="protein sequence ID" value="MDQ0114400.1"/>
    <property type="molecule type" value="Genomic_DNA"/>
</dbReference>
<protein>
    <submittedName>
        <fullName evidence="8">Flippase GtrA</fullName>
    </submittedName>
</protein>
<comment type="similarity">
    <text evidence="2">Belongs to the GtrA family.</text>
</comment>
<evidence type="ECO:0000256" key="5">
    <source>
        <dbReference type="ARBA" id="ARBA00023136"/>
    </source>
</evidence>
<sequence length="144" mass="15459">MSSNGRSRKALAIQFMKFNAVGLLNTAIDMILYTLLVWLGVHFAIAQVLSYGAGMANSYVLNSKFTFGGTGTSSASDKSGSLRMGARFVVWNGVILAVSILFLTLMTKLAGMNELYAKLIATAVTVAINFYGSKRWVFAGARAN</sequence>
<comment type="caution">
    <text evidence="8">The sequence shown here is derived from an EMBL/GenBank/DDBJ whole genome shotgun (WGS) entry which is preliminary data.</text>
</comment>
<accession>A0ABT9U6S9</accession>
<keyword evidence="4 6" id="KW-1133">Transmembrane helix</keyword>
<dbReference type="InterPro" id="IPR007267">
    <property type="entry name" value="GtrA_DPMS_TM"/>
</dbReference>
<evidence type="ECO:0000256" key="1">
    <source>
        <dbReference type="ARBA" id="ARBA00004141"/>
    </source>
</evidence>
<dbReference type="Proteomes" id="UP001229346">
    <property type="component" value="Unassembled WGS sequence"/>
</dbReference>
<feature type="transmembrane region" description="Helical" evidence="6">
    <location>
        <begin position="84"/>
        <end position="103"/>
    </location>
</feature>
<dbReference type="RefSeq" id="WP_307205731.1">
    <property type="nucleotide sequence ID" value="NZ_JAUSSU010000007.1"/>
</dbReference>
<evidence type="ECO:0000256" key="3">
    <source>
        <dbReference type="ARBA" id="ARBA00022692"/>
    </source>
</evidence>
<reference evidence="8 9" key="1">
    <citation type="submission" date="2023-07" db="EMBL/GenBank/DDBJ databases">
        <title>Sorghum-associated microbial communities from plants grown in Nebraska, USA.</title>
        <authorList>
            <person name="Schachtman D."/>
        </authorList>
    </citation>
    <scope>NUCLEOTIDE SEQUENCE [LARGE SCALE GENOMIC DNA]</scope>
    <source>
        <strain evidence="8 9">CC482</strain>
    </source>
</reference>
<feature type="domain" description="GtrA/DPMS transmembrane" evidence="7">
    <location>
        <begin position="17"/>
        <end position="138"/>
    </location>
</feature>
<keyword evidence="5 6" id="KW-0472">Membrane</keyword>
<feature type="transmembrane region" description="Helical" evidence="6">
    <location>
        <begin position="115"/>
        <end position="132"/>
    </location>
</feature>
<dbReference type="PANTHER" id="PTHR38459">
    <property type="entry name" value="PROPHAGE BACTOPRENOL-LINKED GLUCOSE TRANSLOCASE HOMOLOG"/>
    <property type="match status" value="1"/>
</dbReference>
<dbReference type="InterPro" id="IPR051401">
    <property type="entry name" value="GtrA_CellWall_Glycosyl"/>
</dbReference>
<evidence type="ECO:0000256" key="6">
    <source>
        <dbReference type="SAM" id="Phobius"/>
    </source>
</evidence>